<organism evidence="1 2">
    <name type="scientific">Cyclospora cayetanensis</name>
    <dbReference type="NCBI Taxonomy" id="88456"/>
    <lineage>
        <taxon>Eukaryota</taxon>
        <taxon>Sar</taxon>
        <taxon>Alveolata</taxon>
        <taxon>Apicomplexa</taxon>
        <taxon>Conoidasida</taxon>
        <taxon>Coccidia</taxon>
        <taxon>Eucoccidiorida</taxon>
        <taxon>Eimeriorina</taxon>
        <taxon>Eimeriidae</taxon>
        <taxon>Cyclospora</taxon>
    </lineage>
</organism>
<name>A0A1D3D4G3_9EIME</name>
<comment type="caution">
    <text evidence="1">The sequence shown here is derived from an EMBL/GenBank/DDBJ whole genome shotgun (WGS) entry which is preliminary data.</text>
</comment>
<gene>
    <name evidence="1" type="ORF">cyc_08547</name>
</gene>
<protein>
    <submittedName>
        <fullName evidence="1">Uncharacterized protein</fullName>
    </submittedName>
</protein>
<dbReference type="AlphaFoldDB" id="A0A1D3D4G3"/>
<evidence type="ECO:0000313" key="1">
    <source>
        <dbReference type="EMBL" id="OEH78332.1"/>
    </source>
</evidence>
<dbReference type="VEuPathDB" id="ToxoDB:cyc_08547"/>
<accession>A0A1D3D4G3</accession>
<dbReference type="InParanoid" id="A0A1D3D4G3"/>
<dbReference type="EMBL" id="JROU02000776">
    <property type="protein sequence ID" value="OEH78332.1"/>
    <property type="molecule type" value="Genomic_DNA"/>
</dbReference>
<proteinExistence type="predicted"/>
<evidence type="ECO:0000313" key="2">
    <source>
        <dbReference type="Proteomes" id="UP000095192"/>
    </source>
</evidence>
<reference evidence="1 2" key="1">
    <citation type="journal article" date="2016" name="BMC Genomics">
        <title>Comparative genomics reveals Cyclospora cayetanensis possesses coccidia-like metabolism and invasion components but unique surface antigens.</title>
        <authorList>
            <person name="Liu S."/>
            <person name="Wang L."/>
            <person name="Zheng H."/>
            <person name="Xu Z."/>
            <person name="Roellig D.M."/>
            <person name="Li N."/>
            <person name="Frace M.A."/>
            <person name="Tang K."/>
            <person name="Arrowood M.J."/>
            <person name="Moss D.M."/>
            <person name="Zhang L."/>
            <person name="Feng Y."/>
            <person name="Xiao L."/>
        </authorList>
    </citation>
    <scope>NUCLEOTIDE SEQUENCE [LARGE SCALE GENOMIC DNA]</scope>
    <source>
        <strain evidence="1 2">CHN_HEN01</strain>
    </source>
</reference>
<sequence>MGSEGEGGDGGGASAEVYNEGWGLQGTEEGTLAALVTEMVKTMNVKDWTAYFALRVNAEKELDLTNTAS</sequence>
<dbReference type="VEuPathDB" id="ToxoDB:LOC34624242"/>
<dbReference type="Proteomes" id="UP000095192">
    <property type="component" value="Unassembled WGS sequence"/>
</dbReference>
<keyword evidence="2" id="KW-1185">Reference proteome</keyword>